<dbReference type="Pfam" id="PF00482">
    <property type="entry name" value="T2SSF"/>
    <property type="match status" value="2"/>
</dbReference>
<keyword evidence="10" id="KW-1185">Reference proteome</keyword>
<evidence type="ECO:0000256" key="2">
    <source>
        <dbReference type="ARBA" id="ARBA00005745"/>
    </source>
</evidence>
<evidence type="ECO:0000256" key="7">
    <source>
        <dbReference type="SAM" id="Phobius"/>
    </source>
</evidence>
<keyword evidence="6 7" id="KW-0472">Membrane</keyword>
<dbReference type="RefSeq" id="WP_227180459.1">
    <property type="nucleotide sequence ID" value="NZ_JAJBZT010000004.1"/>
</dbReference>
<feature type="domain" description="Type II secretion system protein GspF" evidence="8">
    <location>
        <begin position="69"/>
        <end position="191"/>
    </location>
</feature>
<evidence type="ECO:0000256" key="6">
    <source>
        <dbReference type="ARBA" id="ARBA00023136"/>
    </source>
</evidence>
<proteinExistence type="inferred from homology"/>
<name>A0ABS8D677_9NEIS</name>
<feature type="transmembrane region" description="Helical" evidence="7">
    <location>
        <begin position="220"/>
        <end position="241"/>
    </location>
</feature>
<feature type="transmembrane region" description="Helical" evidence="7">
    <location>
        <begin position="167"/>
        <end position="190"/>
    </location>
</feature>
<comment type="similarity">
    <text evidence="2">Belongs to the GSP F family.</text>
</comment>
<gene>
    <name evidence="9" type="ORF">LIN78_08975</name>
</gene>
<feature type="domain" description="Type II secretion system protein GspF" evidence="8">
    <location>
        <begin position="274"/>
        <end position="391"/>
    </location>
</feature>
<keyword evidence="3" id="KW-1003">Cell membrane</keyword>
<keyword evidence="5 7" id="KW-1133">Transmembrane helix</keyword>
<organism evidence="9 10">
    <name type="scientific">Leeia speluncae</name>
    <dbReference type="NCBI Taxonomy" id="2884804"/>
    <lineage>
        <taxon>Bacteria</taxon>
        <taxon>Pseudomonadati</taxon>
        <taxon>Pseudomonadota</taxon>
        <taxon>Betaproteobacteria</taxon>
        <taxon>Neisseriales</taxon>
        <taxon>Leeiaceae</taxon>
        <taxon>Leeia</taxon>
    </lineage>
</organism>
<evidence type="ECO:0000259" key="8">
    <source>
        <dbReference type="Pfam" id="PF00482"/>
    </source>
</evidence>
<dbReference type="PANTHER" id="PTHR30012">
    <property type="entry name" value="GENERAL SECRETION PATHWAY PROTEIN"/>
    <property type="match status" value="1"/>
</dbReference>
<comment type="subcellular location">
    <subcellularLocation>
        <location evidence="1">Cell membrane</location>
        <topology evidence="1">Multi-pass membrane protein</topology>
    </subcellularLocation>
</comment>
<dbReference type="EMBL" id="JAJBZT010000004">
    <property type="protein sequence ID" value="MCB6183681.1"/>
    <property type="molecule type" value="Genomic_DNA"/>
</dbReference>
<dbReference type="Proteomes" id="UP001165395">
    <property type="component" value="Unassembled WGS sequence"/>
</dbReference>
<feature type="transmembrane region" description="Helical" evidence="7">
    <location>
        <begin position="374"/>
        <end position="396"/>
    </location>
</feature>
<evidence type="ECO:0000256" key="3">
    <source>
        <dbReference type="ARBA" id="ARBA00022475"/>
    </source>
</evidence>
<evidence type="ECO:0000256" key="5">
    <source>
        <dbReference type="ARBA" id="ARBA00022989"/>
    </source>
</evidence>
<accession>A0ABS8D677</accession>
<keyword evidence="4 7" id="KW-0812">Transmembrane</keyword>
<evidence type="ECO:0000313" key="9">
    <source>
        <dbReference type="EMBL" id="MCB6183681.1"/>
    </source>
</evidence>
<dbReference type="InterPro" id="IPR018076">
    <property type="entry name" value="T2SS_GspF_dom"/>
</dbReference>
<dbReference type="InterPro" id="IPR042094">
    <property type="entry name" value="T2SS_GspF_sf"/>
</dbReference>
<evidence type="ECO:0000256" key="1">
    <source>
        <dbReference type="ARBA" id="ARBA00004651"/>
    </source>
</evidence>
<evidence type="ECO:0000256" key="4">
    <source>
        <dbReference type="ARBA" id="ARBA00022692"/>
    </source>
</evidence>
<evidence type="ECO:0000313" key="10">
    <source>
        <dbReference type="Proteomes" id="UP001165395"/>
    </source>
</evidence>
<comment type="caution">
    <text evidence="9">The sequence shown here is derived from an EMBL/GenBank/DDBJ whole genome shotgun (WGS) entry which is preliminary data.</text>
</comment>
<dbReference type="Gene3D" id="1.20.81.30">
    <property type="entry name" value="Type II secretion system (T2SS), domain F"/>
    <property type="match status" value="2"/>
</dbReference>
<dbReference type="PRINTS" id="PR00812">
    <property type="entry name" value="BCTERIALGSPF"/>
</dbReference>
<dbReference type="PANTHER" id="PTHR30012:SF0">
    <property type="entry name" value="TYPE II SECRETION SYSTEM PROTEIN F-RELATED"/>
    <property type="match status" value="1"/>
</dbReference>
<protein>
    <submittedName>
        <fullName evidence="9">Type II secretion system F family protein</fullName>
    </submittedName>
</protein>
<reference evidence="9" key="1">
    <citation type="submission" date="2021-10" db="EMBL/GenBank/DDBJ databases">
        <title>The complete genome sequence of Leeia sp. TBRC 13508.</title>
        <authorList>
            <person name="Charoenyingcharoen P."/>
            <person name="Yukphan P."/>
        </authorList>
    </citation>
    <scope>NUCLEOTIDE SEQUENCE</scope>
    <source>
        <strain evidence="9">TBRC 13508</strain>
    </source>
</reference>
<sequence length="402" mass="44915">MSSELYRFRAMDEHGRICKGSLFAIDTNDLTNQLAIKGLDLLSYRKRLRTARTPLNRLFEKVSINDFFFHLHSLLVSGYPIIEALALLGEQFETQVALRKKVFLLKAGVESGLAFSAAFEKSFGLGSPSINCLLKIGELSGRLPEVLAQCIALENHRKNQRQRVLSVLFYPLLTSLILLVAIGIIISNVVPQLTTLLIMENQSVPSDLLLLLTFSDFVKAHLVAVLTASISLFILLAMGVLSPKGRRILHGLALNLPLLKGYLYHKQWLQSCYTLHLLYISGVPIFDALEAISESAELDGVREQLLQAKQEIASGGRFSRCFASALSLPSVYERYLSIGESSGTLDLSLQQIIALQENQIKKTETRWLAWLQPLIFMALALVMIWICFSVFGVLYMQVDPSR</sequence>
<dbReference type="InterPro" id="IPR003004">
    <property type="entry name" value="GspF/PilC"/>
</dbReference>